<protein>
    <submittedName>
        <fullName evidence="1">Uncharacterized protein</fullName>
    </submittedName>
</protein>
<sequence length="390" mass="43252">MTSRTTPTPPRPIAAGDIVAAFSDALGAWTAAQITSLDPASKTATVLELDWSGPEPASTAGLGDVAPLRLTHHSWDGQLSHCNYEWLLPRGCKVIGSLPLLGAERANAYSSGWPLGEQLARQRRWDGGDRGDWSDPHAMSGTGAEISQALSEPAEPRRHIRSLSVTRITSLDCARLVEHFPDLTRLRLHGDMGLLSNASHLNELTSLKSILISDLFGMDVSDRLLPLRVPALESLHLHSVPAVYATAMRSTWRPQIRHGTQVRITAARRPEWIAENQANPLRDWDGREHIGKACYKKALTMYKSIRREVMTALAESDTDDRASRLFEIGRRYGEGFNALDARTPFIETVEREELFAALDFIMTEAEHTLGRDLPWARESLLSGVDSVRDW</sequence>
<dbReference type="Proteomes" id="UP001501442">
    <property type="component" value="Unassembled WGS sequence"/>
</dbReference>
<name>A0ABP8U7V7_9ACTN</name>
<organism evidence="1 2">
    <name type="scientific">Actinoallomurus vinaceus</name>
    <dbReference type="NCBI Taxonomy" id="1080074"/>
    <lineage>
        <taxon>Bacteria</taxon>
        <taxon>Bacillati</taxon>
        <taxon>Actinomycetota</taxon>
        <taxon>Actinomycetes</taxon>
        <taxon>Streptosporangiales</taxon>
        <taxon>Thermomonosporaceae</taxon>
        <taxon>Actinoallomurus</taxon>
    </lineage>
</organism>
<dbReference type="InterPro" id="IPR032675">
    <property type="entry name" value="LRR_dom_sf"/>
</dbReference>
<accession>A0ABP8U7V7</accession>
<gene>
    <name evidence="1" type="ORF">GCM10023196_025240</name>
</gene>
<proteinExistence type="predicted"/>
<comment type="caution">
    <text evidence="1">The sequence shown here is derived from an EMBL/GenBank/DDBJ whole genome shotgun (WGS) entry which is preliminary data.</text>
</comment>
<dbReference type="EMBL" id="BAABHK010000003">
    <property type="protein sequence ID" value="GAA4624570.1"/>
    <property type="molecule type" value="Genomic_DNA"/>
</dbReference>
<evidence type="ECO:0000313" key="2">
    <source>
        <dbReference type="Proteomes" id="UP001501442"/>
    </source>
</evidence>
<keyword evidence="2" id="KW-1185">Reference proteome</keyword>
<reference evidence="2" key="1">
    <citation type="journal article" date="2019" name="Int. J. Syst. Evol. Microbiol.">
        <title>The Global Catalogue of Microorganisms (GCM) 10K type strain sequencing project: providing services to taxonomists for standard genome sequencing and annotation.</title>
        <authorList>
            <consortium name="The Broad Institute Genomics Platform"/>
            <consortium name="The Broad Institute Genome Sequencing Center for Infectious Disease"/>
            <person name="Wu L."/>
            <person name="Ma J."/>
        </authorList>
    </citation>
    <scope>NUCLEOTIDE SEQUENCE [LARGE SCALE GENOMIC DNA]</scope>
    <source>
        <strain evidence="2">JCM 17939</strain>
    </source>
</reference>
<dbReference type="RefSeq" id="WP_345430913.1">
    <property type="nucleotide sequence ID" value="NZ_BAABHK010000003.1"/>
</dbReference>
<dbReference type="Gene3D" id="3.80.10.10">
    <property type="entry name" value="Ribonuclease Inhibitor"/>
    <property type="match status" value="1"/>
</dbReference>
<evidence type="ECO:0000313" key="1">
    <source>
        <dbReference type="EMBL" id="GAA4624570.1"/>
    </source>
</evidence>